<keyword evidence="1" id="KW-0812">Transmembrane</keyword>
<proteinExistence type="predicted"/>
<organism evidence="2 3">
    <name type="scientific">Novosphingobium rhizovicinum</name>
    <dbReference type="NCBI Taxonomy" id="3228928"/>
    <lineage>
        <taxon>Bacteria</taxon>
        <taxon>Pseudomonadati</taxon>
        <taxon>Pseudomonadota</taxon>
        <taxon>Alphaproteobacteria</taxon>
        <taxon>Sphingomonadales</taxon>
        <taxon>Sphingomonadaceae</taxon>
        <taxon>Novosphingobium</taxon>
    </lineage>
</organism>
<protein>
    <submittedName>
        <fullName evidence="2">Uncharacterized protein</fullName>
    </submittedName>
</protein>
<keyword evidence="3" id="KW-1185">Reference proteome</keyword>
<keyword evidence="1" id="KW-1133">Transmembrane helix</keyword>
<evidence type="ECO:0000313" key="2">
    <source>
        <dbReference type="EMBL" id="MEW9855168.1"/>
    </source>
</evidence>
<keyword evidence="1" id="KW-0472">Membrane</keyword>
<name>A0ABV3RAQ4_9SPHN</name>
<evidence type="ECO:0000256" key="1">
    <source>
        <dbReference type="SAM" id="Phobius"/>
    </source>
</evidence>
<dbReference type="Proteomes" id="UP001556118">
    <property type="component" value="Unassembled WGS sequence"/>
</dbReference>
<feature type="transmembrane region" description="Helical" evidence="1">
    <location>
        <begin position="101"/>
        <end position="119"/>
    </location>
</feature>
<sequence length="137" mass="14699">MMEILTITAIQLKGSLVFLLGLGGLYTTVRALITGIVTLPEIDTTRASIELEANRLVSQLRGLALASVLLFIAAVWLYFAGPIAGIDADMLKARKAVLTSAQVYSLIALVMIAIILAFIELRATVLRTRLGKLSTAK</sequence>
<evidence type="ECO:0000313" key="3">
    <source>
        <dbReference type="Proteomes" id="UP001556118"/>
    </source>
</evidence>
<gene>
    <name evidence="2" type="ORF">ABUH87_08240</name>
</gene>
<dbReference type="EMBL" id="JBFNXR010000022">
    <property type="protein sequence ID" value="MEW9855168.1"/>
    <property type="molecule type" value="Genomic_DNA"/>
</dbReference>
<reference evidence="2 3" key="1">
    <citation type="submission" date="2024-06" db="EMBL/GenBank/DDBJ databases">
        <title>Novosphingobium rhizovicinus M1R2S20.</title>
        <authorList>
            <person name="Sun J.-Q."/>
        </authorList>
    </citation>
    <scope>NUCLEOTIDE SEQUENCE [LARGE SCALE GENOMIC DNA]</scope>
    <source>
        <strain evidence="2 3">M1R2S20</strain>
    </source>
</reference>
<comment type="caution">
    <text evidence="2">The sequence shown here is derived from an EMBL/GenBank/DDBJ whole genome shotgun (WGS) entry which is preliminary data.</text>
</comment>
<dbReference type="RefSeq" id="WP_367772393.1">
    <property type="nucleotide sequence ID" value="NZ_JBFNXR010000022.1"/>
</dbReference>
<accession>A0ABV3RAQ4</accession>
<feature type="transmembrane region" description="Helical" evidence="1">
    <location>
        <begin position="60"/>
        <end position="81"/>
    </location>
</feature>